<dbReference type="RefSeq" id="WP_200590429.1">
    <property type="nucleotide sequence ID" value="NZ_JAEPBG010000001.1"/>
</dbReference>
<evidence type="ECO:0000313" key="2">
    <source>
        <dbReference type="Proteomes" id="UP000622890"/>
    </source>
</evidence>
<proteinExistence type="predicted"/>
<sequence length="142" mass="17038">MGDWMGRGKWVYSWEEKRAYAEKKKQEYLYSLNKQKEEKKKNFFTLTQLRSFLSSKDVEEFFPSPDETVRTKFGSANLFKIRKVLSLIKKNRLAIQIKKPFYCIENEEAKEKVLHLQKEMAYLELNKKLIVKHAPRKSINKI</sequence>
<name>A0A934SNA7_9BURK</name>
<comment type="caution">
    <text evidence="1">The sequence shown here is derived from an EMBL/GenBank/DDBJ whole genome shotgun (WGS) entry which is preliminary data.</text>
</comment>
<evidence type="ECO:0000313" key="1">
    <source>
        <dbReference type="EMBL" id="MBK4733696.1"/>
    </source>
</evidence>
<dbReference type="AlphaFoldDB" id="A0A934SNA7"/>
<protein>
    <submittedName>
        <fullName evidence="1">Uncharacterized protein</fullName>
    </submittedName>
</protein>
<organism evidence="1 2">
    <name type="scientific">Noviherbaspirillum pedocola</name>
    <dbReference type="NCBI Taxonomy" id="2801341"/>
    <lineage>
        <taxon>Bacteria</taxon>
        <taxon>Pseudomonadati</taxon>
        <taxon>Pseudomonadota</taxon>
        <taxon>Betaproteobacteria</taxon>
        <taxon>Burkholderiales</taxon>
        <taxon>Oxalobacteraceae</taxon>
        <taxon>Noviherbaspirillum</taxon>
    </lineage>
</organism>
<dbReference type="EMBL" id="JAEPBG010000001">
    <property type="protein sequence ID" value="MBK4733696.1"/>
    <property type="molecule type" value="Genomic_DNA"/>
</dbReference>
<accession>A0A934SNA7</accession>
<keyword evidence="2" id="KW-1185">Reference proteome</keyword>
<dbReference type="Proteomes" id="UP000622890">
    <property type="component" value="Unassembled WGS sequence"/>
</dbReference>
<gene>
    <name evidence="1" type="ORF">JJB74_03625</name>
</gene>
<reference evidence="1" key="1">
    <citation type="submission" date="2021-01" db="EMBL/GenBank/DDBJ databases">
        <title>Genome sequence of strain Noviherbaspirillum sp. DKR-6.</title>
        <authorList>
            <person name="Chaudhary D.K."/>
        </authorList>
    </citation>
    <scope>NUCLEOTIDE SEQUENCE</scope>
    <source>
        <strain evidence="1">DKR-6</strain>
    </source>
</reference>